<keyword evidence="2" id="KW-1185">Reference proteome</keyword>
<protein>
    <submittedName>
        <fullName evidence="1">Uncharacterized protein</fullName>
    </submittedName>
</protein>
<organism evidence="1 2">
    <name type="scientific">Xanthomonas phage XAJ2</name>
    <dbReference type="NCBI Taxonomy" id="1775249"/>
    <lineage>
        <taxon>Viruses</taxon>
        <taxon>Duplodnaviria</taxon>
        <taxon>Heunggongvirae</taxon>
        <taxon>Uroviricota</taxon>
        <taxon>Caudoviricetes</taxon>
        <taxon>Caudoviricetes incertae sedis</taxon>
        <taxon>Xajduovirus</taxon>
        <taxon>Xajduovirus XAJ2</taxon>
    </lineage>
</organism>
<reference evidence="1 2" key="1">
    <citation type="submission" date="2015-11" db="EMBL/GenBank/DDBJ databases">
        <title>Bacteriophages of Xanthomonas arboricola pv. juglandis: Characterization of two phages.</title>
        <authorList>
            <person name="Domotor D."/>
            <person name="Frank T."/>
            <person name="Rakhely G."/>
            <person name="Doffkay Z."/>
            <person name="Schneider G."/>
            <person name="Kovacs T."/>
        </authorList>
    </citation>
    <scope>NUCLEOTIDE SEQUENCE [LARGE SCALE GENOMIC DNA]</scope>
</reference>
<accession>A0A1I9L2H6</accession>
<sequence length="63" mass="7014">MATVKEWKTALTEVTRADMDAEQAIEEAAQLLGTSSMWLDGDQRSQLWADALDAVETAKEKEE</sequence>
<dbReference type="Proteomes" id="UP000225190">
    <property type="component" value="Segment"/>
</dbReference>
<evidence type="ECO:0000313" key="1">
    <source>
        <dbReference type="EMBL" id="AMW36163.1"/>
    </source>
</evidence>
<dbReference type="EMBL" id="KU197014">
    <property type="protein sequence ID" value="AMW36163.1"/>
    <property type="molecule type" value="Genomic_DNA"/>
</dbReference>
<name>A0A1I9L2H6_9CAUD</name>
<proteinExistence type="predicted"/>
<evidence type="ECO:0000313" key="2">
    <source>
        <dbReference type="Proteomes" id="UP000225190"/>
    </source>
</evidence>